<comment type="cofactor">
    <cofactor evidence="1">
        <name>Zn(2+)</name>
        <dbReference type="ChEBI" id="CHEBI:29105"/>
    </cofactor>
</comment>
<keyword evidence="2" id="KW-0479">Metal-binding</keyword>
<gene>
    <name evidence="5" type="ORF">J1605_008300</name>
</gene>
<dbReference type="GO" id="GO:0004745">
    <property type="term" value="F:all-trans-retinol dehydrogenase (NAD+) activity"/>
    <property type="evidence" value="ECO:0007669"/>
    <property type="project" value="TreeGrafter"/>
</dbReference>
<dbReference type="PANTHER" id="PTHR43880:SF6">
    <property type="entry name" value="ALCOHOL DEHYDROGENASE 6A (CLASS V)"/>
    <property type="match status" value="1"/>
</dbReference>
<dbReference type="InterPro" id="IPR036291">
    <property type="entry name" value="NAD(P)-bd_dom_sf"/>
</dbReference>
<evidence type="ECO:0000313" key="6">
    <source>
        <dbReference type="Proteomes" id="UP001159641"/>
    </source>
</evidence>
<comment type="caution">
    <text evidence="5">The sequence shown here is derived from an EMBL/GenBank/DDBJ whole genome shotgun (WGS) entry which is preliminary data.</text>
</comment>
<keyword evidence="6" id="KW-1185">Reference proteome</keyword>
<dbReference type="Pfam" id="PF00107">
    <property type="entry name" value="ADH_zinc_N"/>
    <property type="match status" value="1"/>
</dbReference>
<reference evidence="5 6" key="1">
    <citation type="submission" date="2022-11" db="EMBL/GenBank/DDBJ databases">
        <title>Whole genome sequence of Eschrichtius robustus ER-17-0199.</title>
        <authorList>
            <person name="Bruniche-Olsen A."/>
            <person name="Black A.N."/>
            <person name="Fields C.J."/>
            <person name="Walden K."/>
            <person name="Dewoody J.A."/>
        </authorList>
    </citation>
    <scope>NUCLEOTIDE SEQUENCE [LARGE SCALE GENOMIC DNA]</scope>
    <source>
        <strain evidence="5">ER-17-0199</strain>
        <tissue evidence="5">Blubber</tissue>
    </source>
</reference>
<proteinExistence type="predicted"/>
<dbReference type="InterPro" id="IPR013149">
    <property type="entry name" value="ADH-like_C"/>
</dbReference>
<evidence type="ECO:0000259" key="4">
    <source>
        <dbReference type="Pfam" id="PF00107"/>
    </source>
</evidence>
<feature type="domain" description="Alcohol dehydrogenase-like C-terminal" evidence="4">
    <location>
        <begin position="2"/>
        <end position="67"/>
    </location>
</feature>
<dbReference type="EMBL" id="JAIQCJ010002053">
    <property type="protein sequence ID" value="KAJ8784367.1"/>
    <property type="molecule type" value="Genomic_DNA"/>
</dbReference>
<organism evidence="5 6">
    <name type="scientific">Eschrichtius robustus</name>
    <name type="common">California gray whale</name>
    <name type="synonym">Eschrichtius gibbosus</name>
    <dbReference type="NCBI Taxonomy" id="9764"/>
    <lineage>
        <taxon>Eukaryota</taxon>
        <taxon>Metazoa</taxon>
        <taxon>Chordata</taxon>
        <taxon>Craniata</taxon>
        <taxon>Vertebrata</taxon>
        <taxon>Euteleostomi</taxon>
        <taxon>Mammalia</taxon>
        <taxon>Eutheria</taxon>
        <taxon>Laurasiatheria</taxon>
        <taxon>Artiodactyla</taxon>
        <taxon>Whippomorpha</taxon>
        <taxon>Cetacea</taxon>
        <taxon>Mysticeti</taxon>
        <taxon>Eschrichtiidae</taxon>
        <taxon>Eschrichtius</taxon>
    </lineage>
</organism>
<dbReference type="GO" id="GO:0005829">
    <property type="term" value="C:cytosol"/>
    <property type="evidence" value="ECO:0007669"/>
    <property type="project" value="TreeGrafter"/>
</dbReference>
<dbReference type="GO" id="GO:0042573">
    <property type="term" value="P:retinoic acid metabolic process"/>
    <property type="evidence" value="ECO:0007669"/>
    <property type="project" value="TreeGrafter"/>
</dbReference>
<dbReference type="PANTHER" id="PTHR43880">
    <property type="entry name" value="ALCOHOL DEHYDROGENASE"/>
    <property type="match status" value="1"/>
</dbReference>
<evidence type="ECO:0000256" key="3">
    <source>
        <dbReference type="ARBA" id="ARBA00022833"/>
    </source>
</evidence>
<name>A0AB34GV60_ESCRO</name>
<dbReference type="Gene3D" id="3.40.50.720">
    <property type="entry name" value="NAD(P)-binding Rossmann-like Domain"/>
    <property type="match status" value="1"/>
</dbReference>
<evidence type="ECO:0000256" key="1">
    <source>
        <dbReference type="ARBA" id="ARBA00001947"/>
    </source>
</evidence>
<evidence type="ECO:0000313" key="5">
    <source>
        <dbReference type="EMBL" id="KAJ8784367.1"/>
    </source>
</evidence>
<accession>A0AB34GV60</accession>
<dbReference type="AlphaFoldDB" id="A0AB34GV60"/>
<dbReference type="SUPFAM" id="SSF51735">
    <property type="entry name" value="NAD(P)-binding Rossmann-fold domains"/>
    <property type="match status" value="1"/>
</dbReference>
<protein>
    <recommendedName>
        <fullName evidence="4">Alcohol dehydrogenase-like C-terminal domain-containing protein</fullName>
    </recommendedName>
</protein>
<keyword evidence="3" id="KW-0862">Zinc</keyword>
<sequence length="74" mass="7863">MGCKASGASRIIGVDINEEKFPQARALGVTDRLNPRNLKKPIREVVTEMTGIGVNFALKAMGLSDTMVCGLGSQ</sequence>
<dbReference type="GO" id="GO:0042572">
    <property type="term" value="P:retinol metabolic process"/>
    <property type="evidence" value="ECO:0007669"/>
    <property type="project" value="TreeGrafter"/>
</dbReference>
<dbReference type="Proteomes" id="UP001159641">
    <property type="component" value="Unassembled WGS sequence"/>
</dbReference>
<dbReference type="GO" id="GO:0008270">
    <property type="term" value="F:zinc ion binding"/>
    <property type="evidence" value="ECO:0007669"/>
    <property type="project" value="TreeGrafter"/>
</dbReference>
<evidence type="ECO:0000256" key="2">
    <source>
        <dbReference type="ARBA" id="ARBA00022723"/>
    </source>
</evidence>